<dbReference type="InterPro" id="IPR038087">
    <property type="entry name" value="RNAP_delta_N_dom_sf"/>
</dbReference>
<keyword evidence="3" id="KW-0808">Transferase</keyword>
<keyword evidence="8" id="KW-1185">Reference proteome</keyword>
<protein>
    <recommendedName>
        <fullName evidence="6">RNAP delta factor</fullName>
    </recommendedName>
</protein>
<evidence type="ECO:0000313" key="7">
    <source>
        <dbReference type="EMBL" id="ATZ16111.1"/>
    </source>
</evidence>
<evidence type="ECO:0000256" key="4">
    <source>
        <dbReference type="ARBA" id="ARBA00022695"/>
    </source>
</evidence>
<keyword evidence="2" id="KW-0240">DNA-directed RNA polymerase</keyword>
<keyword evidence="4" id="KW-0548">Nucleotidyltransferase</keyword>
<dbReference type="GO" id="GO:0000428">
    <property type="term" value="C:DNA-directed RNA polymerase complex"/>
    <property type="evidence" value="ECO:0007669"/>
    <property type="project" value="UniProtKB-KW"/>
</dbReference>
<gene>
    <name evidence="7" type="primary">rpoE</name>
    <name evidence="7" type="ORF">EFREU_v1c00840</name>
</gene>
<dbReference type="EMBL" id="CP024962">
    <property type="protein sequence ID" value="ATZ16111.1"/>
    <property type="molecule type" value="Genomic_DNA"/>
</dbReference>
<name>A0A2K8NTM9_9MOLU</name>
<dbReference type="RefSeq" id="WP_100609073.1">
    <property type="nucleotide sequence ID" value="NZ_CP024962.1"/>
</dbReference>
<dbReference type="OrthoDB" id="401223at2"/>
<dbReference type="InterPro" id="IPR007759">
    <property type="entry name" value="Asxl_HARE-HTH"/>
</dbReference>
<dbReference type="NCBIfam" id="TIGR04567">
    <property type="entry name" value="RNAP_delt_lowGC"/>
    <property type="match status" value="1"/>
</dbReference>
<dbReference type="Gene3D" id="1.10.10.1250">
    <property type="entry name" value="RNA polymerase, subunit delta, N-terminal domain"/>
    <property type="match status" value="1"/>
</dbReference>
<dbReference type="PROSITE" id="PS51913">
    <property type="entry name" value="HTH_HARE"/>
    <property type="match status" value="1"/>
</dbReference>
<sequence>MTKLSNIDIAYEYLKEKKDRADFKELWEIVIQKIGRSLPNENALMAGLYSSLVCDNRFSLTPDGAWALRNNSKFEDIKKQYKNVIILKDDALDEDFDEDETTKFYNDTEEGEFETYTKDDSTFEDIETL</sequence>
<dbReference type="GO" id="GO:0006355">
    <property type="term" value="P:regulation of DNA-templated transcription"/>
    <property type="evidence" value="ECO:0007669"/>
    <property type="project" value="InterPro"/>
</dbReference>
<keyword evidence="5" id="KW-0804">Transcription</keyword>
<dbReference type="GO" id="GO:0016779">
    <property type="term" value="F:nucleotidyltransferase activity"/>
    <property type="evidence" value="ECO:0007669"/>
    <property type="project" value="UniProtKB-KW"/>
</dbReference>
<dbReference type="KEGG" id="efr:EFREU_v1c00840"/>
<dbReference type="InterPro" id="IPR029757">
    <property type="entry name" value="RpoE"/>
</dbReference>
<dbReference type="Proteomes" id="UP000232222">
    <property type="component" value="Chromosome"/>
</dbReference>
<accession>A0A2K8NTM9</accession>
<evidence type="ECO:0000256" key="6">
    <source>
        <dbReference type="ARBA" id="ARBA00031937"/>
    </source>
</evidence>
<dbReference type="GO" id="GO:0006351">
    <property type="term" value="P:DNA-templated transcription"/>
    <property type="evidence" value="ECO:0007669"/>
    <property type="project" value="InterPro"/>
</dbReference>
<evidence type="ECO:0000256" key="3">
    <source>
        <dbReference type="ARBA" id="ARBA00022679"/>
    </source>
</evidence>
<evidence type="ECO:0000313" key="8">
    <source>
        <dbReference type="Proteomes" id="UP000232222"/>
    </source>
</evidence>
<proteinExistence type="inferred from homology"/>
<evidence type="ECO:0000256" key="5">
    <source>
        <dbReference type="ARBA" id="ARBA00023163"/>
    </source>
</evidence>
<comment type="similarity">
    <text evidence="1">Belongs to the RpoE family.</text>
</comment>
<organism evidence="7 8">
    <name type="scientific">Entomoplasma freundtii</name>
    <dbReference type="NCBI Taxonomy" id="74700"/>
    <lineage>
        <taxon>Bacteria</taxon>
        <taxon>Bacillati</taxon>
        <taxon>Mycoplasmatota</taxon>
        <taxon>Mollicutes</taxon>
        <taxon>Entomoplasmatales</taxon>
        <taxon>Entomoplasmataceae</taxon>
        <taxon>Entomoplasma</taxon>
    </lineage>
</organism>
<evidence type="ECO:0000256" key="1">
    <source>
        <dbReference type="ARBA" id="ARBA00009828"/>
    </source>
</evidence>
<evidence type="ECO:0000256" key="2">
    <source>
        <dbReference type="ARBA" id="ARBA00022478"/>
    </source>
</evidence>
<dbReference type="AlphaFoldDB" id="A0A2K8NTM9"/>
<reference evidence="7 8" key="1">
    <citation type="submission" date="2017-11" db="EMBL/GenBank/DDBJ databases">
        <title>Genome sequence of Entomoplasma freundtii BARC 318 (ATCC 51999).</title>
        <authorList>
            <person name="Lo W.-S."/>
            <person name="Gasparich G.E."/>
            <person name="Kuo C.-H."/>
        </authorList>
    </citation>
    <scope>NUCLEOTIDE SEQUENCE [LARGE SCALE GENOMIC DNA]</scope>
    <source>
        <strain evidence="7 8">BARC 318</strain>
    </source>
</reference>